<organism evidence="2 3">
    <name type="scientific">Alcaligenes parafaecalis</name>
    <dbReference type="NCBI Taxonomy" id="171260"/>
    <lineage>
        <taxon>Bacteria</taxon>
        <taxon>Pseudomonadati</taxon>
        <taxon>Pseudomonadota</taxon>
        <taxon>Betaproteobacteria</taxon>
        <taxon>Burkholderiales</taxon>
        <taxon>Alcaligenaceae</taxon>
        <taxon>Alcaligenes</taxon>
    </lineage>
</organism>
<evidence type="ECO:0000259" key="1">
    <source>
        <dbReference type="Pfam" id="PF07045"/>
    </source>
</evidence>
<feature type="domain" description="DUF1330" evidence="1">
    <location>
        <begin position="2"/>
        <end position="95"/>
    </location>
</feature>
<name>A0ABT3VPD9_9BURK</name>
<protein>
    <submittedName>
        <fullName evidence="2">DUF1330 domain-containing protein</fullName>
    </submittedName>
</protein>
<dbReference type="Pfam" id="PF07045">
    <property type="entry name" value="DUF1330"/>
    <property type="match status" value="1"/>
</dbReference>
<dbReference type="EMBL" id="JAPKNA010000004">
    <property type="protein sequence ID" value="MCX5465397.1"/>
    <property type="molecule type" value="Genomic_DNA"/>
</dbReference>
<dbReference type="InterPro" id="IPR010753">
    <property type="entry name" value="DUF1330"/>
</dbReference>
<dbReference type="SUPFAM" id="SSF54909">
    <property type="entry name" value="Dimeric alpha+beta barrel"/>
    <property type="match status" value="1"/>
</dbReference>
<dbReference type="Proteomes" id="UP001209916">
    <property type="component" value="Unassembled WGS sequence"/>
</dbReference>
<dbReference type="InterPro" id="IPR011008">
    <property type="entry name" value="Dimeric_a/b-barrel"/>
</dbReference>
<gene>
    <name evidence="2" type="ORF">OSH09_14515</name>
</gene>
<dbReference type="RefSeq" id="WP_207873026.1">
    <property type="nucleotide sequence ID" value="NZ_JAPKNA010000004.1"/>
</dbReference>
<accession>A0ABT3VPD9</accession>
<keyword evidence="3" id="KW-1185">Reference proteome</keyword>
<sequence>MPAYLIARVHVHDPDTYANYTALSPAIIKAHGGRFLARSQAPITLEGPADTRRTVVVEFPDVPQAQAFYESAQYQAAKAIREPASEAEFIIVPGFEG</sequence>
<comment type="caution">
    <text evidence="2">The sequence shown here is derived from an EMBL/GenBank/DDBJ whole genome shotgun (WGS) entry which is preliminary data.</text>
</comment>
<reference evidence="2 3" key="1">
    <citation type="submission" date="2022-11" db="EMBL/GenBank/DDBJ databases">
        <title>Biodiversity and phylogenetic relationships of bacteria.</title>
        <authorList>
            <person name="Machado R.A.R."/>
            <person name="Bhat A."/>
            <person name="Loulou A."/>
            <person name="Kallel S."/>
        </authorList>
    </citation>
    <scope>NUCLEOTIDE SEQUENCE [LARGE SCALE GENOMIC DNA]</scope>
    <source>
        <strain evidence="2 3">DSM 13975</strain>
    </source>
</reference>
<evidence type="ECO:0000313" key="3">
    <source>
        <dbReference type="Proteomes" id="UP001209916"/>
    </source>
</evidence>
<evidence type="ECO:0000313" key="2">
    <source>
        <dbReference type="EMBL" id="MCX5465397.1"/>
    </source>
</evidence>
<dbReference type="PANTHER" id="PTHR41521">
    <property type="match status" value="1"/>
</dbReference>
<proteinExistence type="predicted"/>
<dbReference type="Gene3D" id="3.30.70.100">
    <property type="match status" value="1"/>
</dbReference>
<dbReference type="PANTHER" id="PTHR41521:SF4">
    <property type="entry name" value="BLR0684 PROTEIN"/>
    <property type="match status" value="1"/>
</dbReference>